<accession>A0A4Y7TSA3</accession>
<dbReference type="AlphaFoldDB" id="A0A4Y7TSA3"/>
<name>A0A4Y7TSA3_COPMI</name>
<dbReference type="Proteomes" id="UP000298030">
    <property type="component" value="Unassembled WGS sequence"/>
</dbReference>
<evidence type="ECO:0000313" key="2">
    <source>
        <dbReference type="Proteomes" id="UP000298030"/>
    </source>
</evidence>
<proteinExistence type="predicted"/>
<keyword evidence="2" id="KW-1185">Reference proteome</keyword>
<sequence>MCILVTVSAETAIGDPYDFPNVARCTLTPPRKPRGGEHRPQGTRSAPRFGVSLLRRPSSPLLRSTTTKARPVEPLRLAQIRFPSSALASAFALDYPRRTQHATATMQFDSVIPFISWLLRRFVRSHRIALPTRYAFRDHESRRLWGARRDANGKSLGRCRQQGAP</sequence>
<protein>
    <submittedName>
        <fullName evidence="1">Uncharacterized protein</fullName>
    </submittedName>
</protein>
<comment type="caution">
    <text evidence="1">The sequence shown here is derived from an EMBL/GenBank/DDBJ whole genome shotgun (WGS) entry which is preliminary data.</text>
</comment>
<reference evidence="1 2" key="1">
    <citation type="journal article" date="2019" name="Nat. Ecol. Evol.">
        <title>Megaphylogeny resolves global patterns of mushroom evolution.</title>
        <authorList>
            <person name="Varga T."/>
            <person name="Krizsan K."/>
            <person name="Foldi C."/>
            <person name="Dima B."/>
            <person name="Sanchez-Garcia M."/>
            <person name="Sanchez-Ramirez S."/>
            <person name="Szollosi G.J."/>
            <person name="Szarkandi J.G."/>
            <person name="Papp V."/>
            <person name="Albert L."/>
            <person name="Andreopoulos W."/>
            <person name="Angelini C."/>
            <person name="Antonin V."/>
            <person name="Barry K.W."/>
            <person name="Bougher N.L."/>
            <person name="Buchanan P."/>
            <person name="Buyck B."/>
            <person name="Bense V."/>
            <person name="Catcheside P."/>
            <person name="Chovatia M."/>
            <person name="Cooper J."/>
            <person name="Damon W."/>
            <person name="Desjardin D."/>
            <person name="Finy P."/>
            <person name="Geml J."/>
            <person name="Haridas S."/>
            <person name="Hughes K."/>
            <person name="Justo A."/>
            <person name="Karasinski D."/>
            <person name="Kautmanova I."/>
            <person name="Kiss B."/>
            <person name="Kocsube S."/>
            <person name="Kotiranta H."/>
            <person name="LaButti K.M."/>
            <person name="Lechner B.E."/>
            <person name="Liimatainen K."/>
            <person name="Lipzen A."/>
            <person name="Lukacs Z."/>
            <person name="Mihaltcheva S."/>
            <person name="Morgado L.N."/>
            <person name="Niskanen T."/>
            <person name="Noordeloos M.E."/>
            <person name="Ohm R.A."/>
            <person name="Ortiz-Santana B."/>
            <person name="Ovrebo C."/>
            <person name="Racz N."/>
            <person name="Riley R."/>
            <person name="Savchenko A."/>
            <person name="Shiryaev A."/>
            <person name="Soop K."/>
            <person name="Spirin V."/>
            <person name="Szebenyi C."/>
            <person name="Tomsovsky M."/>
            <person name="Tulloss R.E."/>
            <person name="Uehling J."/>
            <person name="Grigoriev I.V."/>
            <person name="Vagvolgyi C."/>
            <person name="Papp T."/>
            <person name="Martin F.M."/>
            <person name="Miettinen O."/>
            <person name="Hibbett D.S."/>
            <person name="Nagy L.G."/>
        </authorList>
    </citation>
    <scope>NUCLEOTIDE SEQUENCE [LARGE SCALE GENOMIC DNA]</scope>
    <source>
        <strain evidence="1 2">FP101781</strain>
    </source>
</reference>
<organism evidence="1 2">
    <name type="scientific">Coprinellus micaceus</name>
    <name type="common">Glistening ink-cap mushroom</name>
    <name type="synonym">Coprinus micaceus</name>
    <dbReference type="NCBI Taxonomy" id="71717"/>
    <lineage>
        <taxon>Eukaryota</taxon>
        <taxon>Fungi</taxon>
        <taxon>Dikarya</taxon>
        <taxon>Basidiomycota</taxon>
        <taxon>Agaricomycotina</taxon>
        <taxon>Agaricomycetes</taxon>
        <taxon>Agaricomycetidae</taxon>
        <taxon>Agaricales</taxon>
        <taxon>Agaricineae</taxon>
        <taxon>Psathyrellaceae</taxon>
        <taxon>Coprinellus</taxon>
    </lineage>
</organism>
<evidence type="ECO:0000313" key="1">
    <source>
        <dbReference type="EMBL" id="TEB36778.1"/>
    </source>
</evidence>
<gene>
    <name evidence="1" type="ORF">FA13DRAFT_1083980</name>
</gene>
<dbReference type="EMBL" id="QPFP01000005">
    <property type="protein sequence ID" value="TEB36778.1"/>
    <property type="molecule type" value="Genomic_DNA"/>
</dbReference>